<dbReference type="InterPro" id="IPR003749">
    <property type="entry name" value="ThiS/MoaD-like"/>
</dbReference>
<dbReference type="InterPro" id="IPR044672">
    <property type="entry name" value="MOCS2A"/>
</dbReference>
<dbReference type="Proteomes" id="UP001595791">
    <property type="component" value="Unassembled WGS sequence"/>
</dbReference>
<gene>
    <name evidence="4" type="primary">moaD</name>
    <name evidence="4" type="ORF">ACFOW7_06770</name>
</gene>
<organism evidence="4 5">
    <name type="scientific">Chitinimonas lacunae</name>
    <dbReference type="NCBI Taxonomy" id="1963018"/>
    <lineage>
        <taxon>Bacteria</taxon>
        <taxon>Pseudomonadati</taxon>
        <taxon>Pseudomonadota</taxon>
        <taxon>Betaproteobacteria</taxon>
        <taxon>Neisseriales</taxon>
        <taxon>Chitinibacteraceae</taxon>
        <taxon>Chitinimonas</taxon>
    </lineage>
</organism>
<dbReference type="InterPro" id="IPR016155">
    <property type="entry name" value="Mopterin_synth/thiamin_S_b"/>
</dbReference>
<sequence>MTIDILYFARLRETLGTATERFELSARVSQVKELLEVLRERGGVWARELADSKVVLVAVNQEIASLDTPLRSGDEVAIFPPVTGG</sequence>
<proteinExistence type="inferred from homology"/>
<protein>
    <recommendedName>
        <fullName evidence="3">Molybdopterin synthase sulfur carrier subunit</fullName>
    </recommendedName>
</protein>
<dbReference type="NCBIfam" id="TIGR01687">
    <property type="entry name" value="moaD_arch"/>
    <property type="match status" value="1"/>
</dbReference>
<dbReference type="EMBL" id="JBHSBU010000001">
    <property type="protein sequence ID" value="MFC4159057.1"/>
    <property type="molecule type" value="Genomic_DNA"/>
</dbReference>
<dbReference type="PANTHER" id="PTHR33359:SF1">
    <property type="entry name" value="MOLYBDOPTERIN SYNTHASE SULFUR CARRIER SUBUNIT"/>
    <property type="match status" value="1"/>
</dbReference>
<dbReference type="CDD" id="cd00754">
    <property type="entry name" value="Ubl_MoaD"/>
    <property type="match status" value="1"/>
</dbReference>
<evidence type="ECO:0000256" key="1">
    <source>
        <dbReference type="ARBA" id="ARBA00022741"/>
    </source>
</evidence>
<reference evidence="5" key="1">
    <citation type="journal article" date="2019" name="Int. J. Syst. Evol. Microbiol.">
        <title>The Global Catalogue of Microorganisms (GCM) 10K type strain sequencing project: providing services to taxonomists for standard genome sequencing and annotation.</title>
        <authorList>
            <consortium name="The Broad Institute Genomics Platform"/>
            <consortium name="The Broad Institute Genome Sequencing Center for Infectious Disease"/>
            <person name="Wu L."/>
            <person name="Ma J."/>
        </authorList>
    </citation>
    <scope>NUCLEOTIDE SEQUENCE [LARGE SCALE GENOMIC DNA]</scope>
    <source>
        <strain evidence="5">LMG 29894</strain>
    </source>
</reference>
<accession>A0ABV8MMY7</accession>
<comment type="similarity">
    <text evidence="2">Belongs to the MoaD family.</text>
</comment>
<evidence type="ECO:0000313" key="4">
    <source>
        <dbReference type="EMBL" id="MFC4159057.1"/>
    </source>
</evidence>
<keyword evidence="1" id="KW-0547">Nucleotide-binding</keyword>
<evidence type="ECO:0000313" key="5">
    <source>
        <dbReference type="Proteomes" id="UP001595791"/>
    </source>
</evidence>
<dbReference type="InterPro" id="IPR012675">
    <property type="entry name" value="Beta-grasp_dom_sf"/>
</dbReference>
<dbReference type="NCBIfam" id="TIGR01682">
    <property type="entry name" value="moaD"/>
    <property type="match status" value="1"/>
</dbReference>
<comment type="caution">
    <text evidence="4">The sequence shown here is derived from an EMBL/GenBank/DDBJ whole genome shotgun (WGS) entry which is preliminary data.</text>
</comment>
<dbReference type="Pfam" id="PF02597">
    <property type="entry name" value="ThiS"/>
    <property type="match status" value="1"/>
</dbReference>
<evidence type="ECO:0000256" key="2">
    <source>
        <dbReference type="ARBA" id="ARBA00024200"/>
    </source>
</evidence>
<dbReference type="PANTHER" id="PTHR33359">
    <property type="entry name" value="MOLYBDOPTERIN SYNTHASE SULFUR CARRIER SUBUNIT"/>
    <property type="match status" value="1"/>
</dbReference>
<keyword evidence="5" id="KW-1185">Reference proteome</keyword>
<dbReference type="RefSeq" id="WP_378162397.1">
    <property type="nucleotide sequence ID" value="NZ_JBHSBU010000001.1"/>
</dbReference>
<name>A0ABV8MMY7_9NEIS</name>
<evidence type="ECO:0000256" key="3">
    <source>
        <dbReference type="ARBA" id="ARBA00024247"/>
    </source>
</evidence>
<dbReference type="Gene3D" id="3.10.20.30">
    <property type="match status" value="1"/>
</dbReference>
<dbReference type="SUPFAM" id="SSF54285">
    <property type="entry name" value="MoaD/ThiS"/>
    <property type="match status" value="1"/>
</dbReference>
<dbReference type="InterPro" id="IPR010038">
    <property type="entry name" value="MoaD_arc-typ"/>
</dbReference>